<evidence type="ECO:0000313" key="2">
    <source>
        <dbReference type="Proteomes" id="UP000291343"/>
    </source>
</evidence>
<dbReference type="InParanoid" id="A0A482XIG2"/>
<comment type="caution">
    <text evidence="1">The sequence shown here is derived from an EMBL/GenBank/DDBJ whole genome shotgun (WGS) entry which is preliminary data.</text>
</comment>
<dbReference type="Proteomes" id="UP000291343">
    <property type="component" value="Unassembled WGS sequence"/>
</dbReference>
<gene>
    <name evidence="1" type="ORF">LSTR_LSTR005001</name>
</gene>
<reference evidence="1 2" key="1">
    <citation type="journal article" date="2017" name="Gigascience">
        <title>Genome sequence of the small brown planthopper, Laodelphax striatellus.</title>
        <authorList>
            <person name="Zhu J."/>
            <person name="Jiang F."/>
            <person name="Wang X."/>
            <person name="Yang P."/>
            <person name="Bao Y."/>
            <person name="Zhao W."/>
            <person name="Wang W."/>
            <person name="Lu H."/>
            <person name="Wang Q."/>
            <person name="Cui N."/>
            <person name="Li J."/>
            <person name="Chen X."/>
            <person name="Luo L."/>
            <person name="Yu J."/>
            <person name="Kang L."/>
            <person name="Cui F."/>
        </authorList>
    </citation>
    <scope>NUCLEOTIDE SEQUENCE [LARGE SCALE GENOMIC DNA]</scope>
    <source>
        <strain evidence="1">Lst14</strain>
    </source>
</reference>
<name>A0A482XIG2_LAOST</name>
<proteinExistence type="predicted"/>
<accession>A0A482XIG2</accession>
<dbReference type="AlphaFoldDB" id="A0A482XIG2"/>
<evidence type="ECO:0000313" key="1">
    <source>
        <dbReference type="EMBL" id="RZF45706.1"/>
    </source>
</evidence>
<protein>
    <submittedName>
        <fullName evidence="1">Uncharacterized protein</fullName>
    </submittedName>
</protein>
<organism evidence="1 2">
    <name type="scientific">Laodelphax striatellus</name>
    <name type="common">Small brown planthopper</name>
    <name type="synonym">Delphax striatella</name>
    <dbReference type="NCBI Taxonomy" id="195883"/>
    <lineage>
        <taxon>Eukaryota</taxon>
        <taxon>Metazoa</taxon>
        <taxon>Ecdysozoa</taxon>
        <taxon>Arthropoda</taxon>
        <taxon>Hexapoda</taxon>
        <taxon>Insecta</taxon>
        <taxon>Pterygota</taxon>
        <taxon>Neoptera</taxon>
        <taxon>Paraneoptera</taxon>
        <taxon>Hemiptera</taxon>
        <taxon>Auchenorrhyncha</taxon>
        <taxon>Fulgoroidea</taxon>
        <taxon>Delphacidae</taxon>
        <taxon>Criomorphinae</taxon>
        <taxon>Laodelphax</taxon>
    </lineage>
</organism>
<sequence length="122" mass="13499">MAALAPMLLATPEEVSERTAIRLQGCSLIRPCVVCCLPSSNKTTEWSTHAVSGTHLRRDKLLFRQRTTTISAKCSNNIDKNVYRIKPPAPFNNGATLVSYSKFARSYSKVIAAKLVIVVEFQ</sequence>
<dbReference type="EMBL" id="QKKF02008413">
    <property type="protein sequence ID" value="RZF45706.1"/>
    <property type="molecule type" value="Genomic_DNA"/>
</dbReference>
<keyword evidence="2" id="KW-1185">Reference proteome</keyword>